<reference evidence="4 5" key="1">
    <citation type="submission" date="2020-08" db="EMBL/GenBank/DDBJ databases">
        <title>The completed genome sequence of the pathogenic ascomycete fungus Penicillium digitatum.</title>
        <authorList>
            <person name="Wang M."/>
        </authorList>
    </citation>
    <scope>NUCLEOTIDE SEQUENCE [LARGE SCALE GENOMIC DNA]</scope>
    <source>
        <strain evidence="4 5">PdW03</strain>
    </source>
</reference>
<evidence type="ECO:0000256" key="2">
    <source>
        <dbReference type="SAM" id="Phobius"/>
    </source>
</evidence>
<feature type="signal peptide" evidence="3">
    <location>
        <begin position="1"/>
        <end position="16"/>
    </location>
</feature>
<keyword evidence="2" id="KW-0472">Membrane</keyword>
<evidence type="ECO:0000313" key="5">
    <source>
        <dbReference type="Proteomes" id="UP000595662"/>
    </source>
</evidence>
<name>A0A7T6XTS3_PENDI</name>
<feature type="chain" id="PRO_5030824360" description="Extracellular membrane protein CFEM domain-containing protein" evidence="3">
    <location>
        <begin position="17"/>
        <end position="234"/>
    </location>
</feature>
<dbReference type="KEGG" id="pdp:PDIP_23180"/>
<dbReference type="AlphaFoldDB" id="A0A7T6XTS3"/>
<dbReference type="VEuPathDB" id="FungiDB:PDIP_23180"/>
<evidence type="ECO:0008006" key="6">
    <source>
        <dbReference type="Google" id="ProtNLM"/>
    </source>
</evidence>
<proteinExistence type="predicted"/>
<evidence type="ECO:0000256" key="1">
    <source>
        <dbReference type="SAM" id="MobiDB-lite"/>
    </source>
</evidence>
<gene>
    <name evidence="4" type="ORF">Pdw03_2177</name>
</gene>
<keyword evidence="3" id="KW-0732">Signal</keyword>
<dbReference type="OMA" id="QECFCAN"/>
<feature type="region of interest" description="Disordered" evidence="1">
    <location>
        <begin position="87"/>
        <end position="106"/>
    </location>
</feature>
<evidence type="ECO:0000313" key="4">
    <source>
        <dbReference type="EMBL" id="QQK47279.1"/>
    </source>
</evidence>
<feature type="compositionally biased region" description="Basic and acidic residues" evidence="1">
    <location>
        <begin position="87"/>
        <end position="96"/>
    </location>
</feature>
<feature type="transmembrane region" description="Helical" evidence="2">
    <location>
        <begin position="209"/>
        <end position="233"/>
    </location>
</feature>
<evidence type="ECO:0000256" key="3">
    <source>
        <dbReference type="SAM" id="SignalP"/>
    </source>
</evidence>
<dbReference type="RefSeq" id="XP_014536799.1">
    <property type="nucleotide sequence ID" value="XM_014681313.1"/>
</dbReference>
<protein>
    <recommendedName>
        <fullName evidence="6">Extracellular membrane protein CFEM domain-containing protein</fullName>
    </recommendedName>
</protein>
<dbReference type="GeneID" id="26230640"/>
<dbReference type="EMBL" id="CP060778">
    <property type="protein sequence ID" value="QQK47279.1"/>
    <property type="molecule type" value="Genomic_DNA"/>
</dbReference>
<dbReference type="Proteomes" id="UP000595662">
    <property type="component" value="Chromosome 5"/>
</dbReference>
<accession>A0A7T6XTS3</accession>
<organism evidence="4 5">
    <name type="scientific">Penicillium digitatum</name>
    <name type="common">Green mold</name>
    <dbReference type="NCBI Taxonomy" id="36651"/>
    <lineage>
        <taxon>Eukaryota</taxon>
        <taxon>Fungi</taxon>
        <taxon>Dikarya</taxon>
        <taxon>Ascomycota</taxon>
        <taxon>Pezizomycotina</taxon>
        <taxon>Eurotiomycetes</taxon>
        <taxon>Eurotiomycetidae</taxon>
        <taxon>Eurotiales</taxon>
        <taxon>Aspergillaceae</taxon>
        <taxon>Penicillium</taxon>
    </lineage>
</organism>
<sequence length="234" mass="23675">MRWFITATVLVAGTLAQSTEDYLKCASAALGSVDTSKFTSCTSKTSQECFCANKSAIETLTTSSVTACAGLDLSTLTSALCSSDSNREAAPAREASKPMQPLNNRRAGAPEDAALHVVYVTETRTDCSCKSTPVSQAPLHVSQIPVDVPAHSVFASVPAAASTPAGRRHGIMGSAPSSVMFGPQASAATPSARLAGADPTRFSPFQGGAAAGASVHVGVAVLGVAAVMAVMVAL</sequence>
<keyword evidence="2" id="KW-0812">Transmembrane</keyword>
<keyword evidence="2" id="KW-1133">Transmembrane helix</keyword>